<keyword evidence="7" id="KW-1185">Reference proteome</keyword>
<protein>
    <submittedName>
        <fullName evidence="6">Transcriptional regulator, TetR family</fullName>
    </submittedName>
</protein>
<dbReference type="Proteomes" id="UP000199677">
    <property type="component" value="Unassembled WGS sequence"/>
</dbReference>
<feature type="domain" description="HTH tetR-type" evidence="5">
    <location>
        <begin position="16"/>
        <end position="76"/>
    </location>
</feature>
<organism evidence="6 7">
    <name type="scientific">Vreelandella arcis</name>
    <dbReference type="NCBI Taxonomy" id="416873"/>
    <lineage>
        <taxon>Bacteria</taxon>
        <taxon>Pseudomonadati</taxon>
        <taxon>Pseudomonadota</taxon>
        <taxon>Gammaproteobacteria</taxon>
        <taxon>Oceanospirillales</taxon>
        <taxon>Halomonadaceae</taxon>
        <taxon>Vreelandella</taxon>
    </lineage>
</organism>
<dbReference type="InterPro" id="IPR036271">
    <property type="entry name" value="Tet_transcr_reg_TetR-rel_C_sf"/>
</dbReference>
<evidence type="ECO:0000256" key="2">
    <source>
        <dbReference type="ARBA" id="ARBA00023125"/>
    </source>
</evidence>
<dbReference type="Gene3D" id="1.10.10.60">
    <property type="entry name" value="Homeodomain-like"/>
    <property type="match status" value="1"/>
</dbReference>
<dbReference type="PROSITE" id="PS01081">
    <property type="entry name" value="HTH_TETR_1"/>
    <property type="match status" value="1"/>
</dbReference>
<keyword evidence="1" id="KW-0805">Transcription regulation</keyword>
<dbReference type="OrthoDB" id="270177at2"/>
<keyword evidence="3" id="KW-0804">Transcription</keyword>
<dbReference type="PANTHER" id="PTHR47506">
    <property type="entry name" value="TRANSCRIPTIONAL REGULATORY PROTEIN"/>
    <property type="match status" value="1"/>
</dbReference>
<accession>A0A1H0IJZ8</accession>
<name>A0A1H0IJZ8_9GAMM</name>
<evidence type="ECO:0000259" key="5">
    <source>
        <dbReference type="PROSITE" id="PS50977"/>
    </source>
</evidence>
<sequence length="203" mass="22279">MSSINDSSRGRGRPREFDIDEALDRAILHFRKHGYNGVSIADLSGALKLSSGSIYKAFLNKHNLFSAALDRYMALRSARLLDIMNSEESGREKLRRLLVFYAESSHASEGRYGCLVIVGAVELASTDEEIAAKVSSALEGNQKRLKDIILQGQNDGSISKKVDAETTARLMLSLAQGMRVLGKTGQKREDMMAVVDAAMQLLN</sequence>
<evidence type="ECO:0000313" key="7">
    <source>
        <dbReference type="Proteomes" id="UP000199677"/>
    </source>
</evidence>
<dbReference type="SUPFAM" id="SSF48498">
    <property type="entry name" value="Tetracyclin repressor-like, C-terminal domain"/>
    <property type="match status" value="1"/>
</dbReference>
<feature type="DNA-binding region" description="H-T-H motif" evidence="4">
    <location>
        <begin position="39"/>
        <end position="58"/>
    </location>
</feature>
<evidence type="ECO:0000313" key="6">
    <source>
        <dbReference type="EMBL" id="SDO31732.1"/>
    </source>
</evidence>
<dbReference type="STRING" id="416873.SAMN04487951_12046"/>
<dbReference type="GO" id="GO:0003677">
    <property type="term" value="F:DNA binding"/>
    <property type="evidence" value="ECO:0007669"/>
    <property type="project" value="UniProtKB-UniRule"/>
</dbReference>
<dbReference type="Pfam" id="PF16925">
    <property type="entry name" value="TetR_C_13"/>
    <property type="match status" value="1"/>
</dbReference>
<dbReference type="PROSITE" id="PS50977">
    <property type="entry name" value="HTH_TETR_2"/>
    <property type="match status" value="1"/>
</dbReference>
<dbReference type="EMBL" id="FNII01000020">
    <property type="protein sequence ID" value="SDO31732.1"/>
    <property type="molecule type" value="Genomic_DNA"/>
</dbReference>
<dbReference type="Gene3D" id="1.10.357.10">
    <property type="entry name" value="Tetracycline Repressor, domain 2"/>
    <property type="match status" value="1"/>
</dbReference>
<evidence type="ECO:0000256" key="3">
    <source>
        <dbReference type="ARBA" id="ARBA00023163"/>
    </source>
</evidence>
<dbReference type="InterPro" id="IPR011075">
    <property type="entry name" value="TetR_C"/>
</dbReference>
<dbReference type="SUPFAM" id="SSF46689">
    <property type="entry name" value="Homeodomain-like"/>
    <property type="match status" value="1"/>
</dbReference>
<keyword evidence="2 4" id="KW-0238">DNA-binding</keyword>
<dbReference type="InterPro" id="IPR009057">
    <property type="entry name" value="Homeodomain-like_sf"/>
</dbReference>
<dbReference type="Pfam" id="PF00440">
    <property type="entry name" value="TetR_N"/>
    <property type="match status" value="1"/>
</dbReference>
<dbReference type="InterPro" id="IPR001647">
    <property type="entry name" value="HTH_TetR"/>
</dbReference>
<dbReference type="InterPro" id="IPR023772">
    <property type="entry name" value="DNA-bd_HTH_TetR-type_CS"/>
</dbReference>
<reference evidence="7" key="1">
    <citation type="submission" date="2016-10" db="EMBL/GenBank/DDBJ databases">
        <authorList>
            <person name="Varghese N."/>
            <person name="Submissions S."/>
        </authorList>
    </citation>
    <scope>NUCLEOTIDE SEQUENCE [LARGE SCALE GENOMIC DNA]</scope>
    <source>
        <strain evidence="7">CGMCC 1.6494</strain>
    </source>
</reference>
<proteinExistence type="predicted"/>
<evidence type="ECO:0000256" key="4">
    <source>
        <dbReference type="PROSITE-ProRule" id="PRU00335"/>
    </source>
</evidence>
<dbReference type="PANTHER" id="PTHR47506:SF10">
    <property type="entry name" value="TRANSCRIPTIONAL REGULATORY PROTEIN"/>
    <property type="match status" value="1"/>
</dbReference>
<dbReference type="AlphaFoldDB" id="A0A1H0IJZ8"/>
<evidence type="ECO:0000256" key="1">
    <source>
        <dbReference type="ARBA" id="ARBA00023015"/>
    </source>
</evidence>
<gene>
    <name evidence="6" type="ORF">SAMN04487951_12046</name>
</gene>